<feature type="region of interest" description="Disordered" evidence="5">
    <location>
        <begin position="56"/>
        <end position="77"/>
    </location>
</feature>
<dbReference type="Proteomes" id="UP000620104">
    <property type="component" value="Unassembled WGS sequence"/>
</dbReference>
<dbReference type="GO" id="GO:0000447">
    <property type="term" value="P:endonucleolytic cleavage in ITS1 to separate SSU-rRNA from 5.8S rRNA and LSU-rRNA from tricistronic rRNA transcript (SSU-rRNA, 5.8S rRNA, LSU-rRNA)"/>
    <property type="evidence" value="ECO:0007669"/>
    <property type="project" value="TreeGrafter"/>
</dbReference>
<dbReference type="Gene3D" id="1.25.10.10">
    <property type="entry name" value="Leucine-rich Repeat Variant"/>
    <property type="match status" value="3"/>
</dbReference>
<evidence type="ECO:0000313" key="7">
    <source>
        <dbReference type="Proteomes" id="UP000620104"/>
    </source>
</evidence>
<dbReference type="GO" id="GO:0000056">
    <property type="term" value="P:ribosomal small subunit export from nucleus"/>
    <property type="evidence" value="ECO:0007669"/>
    <property type="project" value="TreeGrafter"/>
</dbReference>
<feature type="region of interest" description="Disordered" evidence="5">
    <location>
        <begin position="1"/>
        <end position="39"/>
    </location>
</feature>
<protein>
    <recommendedName>
        <fullName evidence="1">Nucleolar protein 9</fullName>
    </recommendedName>
    <alternativeName>
        <fullName evidence="3 4">Pumilio domain-containing protein NOP9</fullName>
    </alternativeName>
</protein>
<dbReference type="AlphaFoldDB" id="A0A8H3TR15"/>
<name>A0A8H3TR15_9TREE</name>
<proteinExistence type="predicted"/>
<gene>
    <name evidence="6" type="ORF">NliqN6_1975</name>
</gene>
<feature type="region of interest" description="Disordered" evidence="5">
    <location>
        <begin position="264"/>
        <end position="285"/>
    </location>
</feature>
<evidence type="ECO:0000313" key="6">
    <source>
        <dbReference type="EMBL" id="GHJ85573.1"/>
    </source>
</evidence>
<dbReference type="OrthoDB" id="392571at2759"/>
<feature type="region of interest" description="Disordered" evidence="5">
    <location>
        <begin position="737"/>
        <end position="778"/>
    </location>
</feature>
<dbReference type="GO" id="GO:0000480">
    <property type="term" value="P:endonucleolytic cleavage in 5'-ETS of tricistronic rRNA transcript (SSU-rRNA, 5.8S rRNA, LSU-rRNA)"/>
    <property type="evidence" value="ECO:0007669"/>
    <property type="project" value="TreeGrafter"/>
</dbReference>
<dbReference type="PANTHER" id="PTHR13102">
    <property type="entry name" value="NUCLEOLAR PROTEIN 9"/>
    <property type="match status" value="1"/>
</dbReference>
<dbReference type="SMART" id="SM00025">
    <property type="entry name" value="Pumilio"/>
    <property type="match status" value="5"/>
</dbReference>
<feature type="region of interest" description="Disordered" evidence="5">
    <location>
        <begin position="544"/>
        <end position="581"/>
    </location>
</feature>
<dbReference type="GO" id="GO:0005730">
    <property type="term" value="C:nucleolus"/>
    <property type="evidence" value="ECO:0007669"/>
    <property type="project" value="TreeGrafter"/>
</dbReference>
<evidence type="ECO:0000256" key="2">
    <source>
        <dbReference type="ARBA" id="ARBA00022737"/>
    </source>
</evidence>
<feature type="compositionally biased region" description="Acidic residues" evidence="5">
    <location>
        <begin position="546"/>
        <end position="556"/>
    </location>
</feature>
<dbReference type="InterPro" id="IPR011989">
    <property type="entry name" value="ARM-like"/>
</dbReference>
<dbReference type="GO" id="GO:0030688">
    <property type="term" value="C:preribosome, small subunit precursor"/>
    <property type="evidence" value="ECO:0007669"/>
    <property type="project" value="TreeGrafter"/>
</dbReference>
<organism evidence="6 7">
    <name type="scientific">Naganishia liquefaciens</name>
    <dbReference type="NCBI Taxonomy" id="104408"/>
    <lineage>
        <taxon>Eukaryota</taxon>
        <taxon>Fungi</taxon>
        <taxon>Dikarya</taxon>
        <taxon>Basidiomycota</taxon>
        <taxon>Agaricomycotina</taxon>
        <taxon>Tremellomycetes</taxon>
        <taxon>Filobasidiales</taxon>
        <taxon>Filobasidiaceae</taxon>
        <taxon>Naganishia</taxon>
    </lineage>
</organism>
<comment type="caution">
    <text evidence="6">The sequence shown here is derived from an EMBL/GenBank/DDBJ whole genome shotgun (WGS) entry which is preliminary data.</text>
</comment>
<evidence type="ECO:0000256" key="5">
    <source>
        <dbReference type="SAM" id="MobiDB-lite"/>
    </source>
</evidence>
<keyword evidence="7" id="KW-1185">Reference proteome</keyword>
<sequence>MPKELKKRQRGGRSKKKNDSDQQNQAEIEAKSLSNRSEFHEQDFVALDGSLGPSSGPIVPRVANDPQIQGGNEVDPAAPFGFVDPDIKAYFRSVDERLREWEGLGLRSGADAESELEDRTSFLHSSLVELRSLELKLSTDQDCALIMERLLHSMGDWGRRVVADSFAGHWNLLIQHRFGSHVCQTLFSLAADTIDREAKGIYPKQHQEQEESLKENPQIGTLRSMTLLIIDLAKELMPHLPHLLVSPFASPPLRTLLLLLSPGRAVPSTKGSSQDDKRIRSKKSAKFRINQASQMQSIVHNENEDPSAVGEGKKAERIVPAELRDARHRILEYLKKRLSPVEWRSMGVENVGSPTIQVLLECEHDEGVSNRAGSILDNLTSGLVGQQALSSPPEPMADDFFPSLFRDTTGSHLAQAILITASENIFDILWRLHFVGKIGKLSTHPIANFVVSTGVKRANEEQMQRVVEELKAVDPSSLIRSAKTSVLQALISRSGYTGYLRGEVSNLICLAFELKTYPEKKLLVQCALTMNVLKSYQRALRVSKGEEEEPALDEELEDKKPEAQQHGWKPRQPRRQTGGTLEPTMQGALLLQEIIGAGKGLHENVLDSLTSMTAEELLTMATSPISSHILDAALTNATVEFKWRRKLLMAFMGHYLELASDKLGSRVADTIWDRAADGFTKEKIARSLIDRHNALSESQYGKYFARKLNLPLLQRRPQEWKELQLGVVHHFHGSRLQDKGGAAQGFMTGRQEGKTSSVTESEAMSADKPSKKRKLKTDDETAVIDSLFADVTEKKSKKSKA</sequence>
<dbReference type="PANTHER" id="PTHR13102:SF0">
    <property type="entry name" value="NUCLEOLAR PROTEIN 9"/>
    <property type="match status" value="1"/>
</dbReference>
<evidence type="ECO:0000256" key="4">
    <source>
        <dbReference type="ARBA" id="ARBA00031929"/>
    </source>
</evidence>
<feature type="compositionally biased region" description="Basic residues" evidence="5">
    <location>
        <begin position="1"/>
        <end position="16"/>
    </location>
</feature>
<feature type="compositionally biased region" description="Polar residues" evidence="5">
    <location>
        <begin position="21"/>
        <end position="36"/>
    </location>
</feature>
<dbReference type="Pfam" id="PF22493">
    <property type="entry name" value="PUF_NOP9"/>
    <property type="match status" value="1"/>
</dbReference>
<evidence type="ECO:0000256" key="1">
    <source>
        <dbReference type="ARBA" id="ARBA00016427"/>
    </source>
</evidence>
<dbReference type="InterPro" id="IPR001313">
    <property type="entry name" value="Pumilio_RNA-bd_rpt"/>
</dbReference>
<dbReference type="InterPro" id="IPR040000">
    <property type="entry name" value="NOP9"/>
</dbReference>
<dbReference type="SUPFAM" id="SSF48371">
    <property type="entry name" value="ARM repeat"/>
    <property type="match status" value="2"/>
</dbReference>
<dbReference type="GO" id="GO:0003723">
    <property type="term" value="F:RNA binding"/>
    <property type="evidence" value="ECO:0007669"/>
    <property type="project" value="InterPro"/>
</dbReference>
<dbReference type="GO" id="GO:0000472">
    <property type="term" value="P:endonucleolytic cleavage to generate mature 5'-end of SSU-rRNA from (SSU-rRNA, 5.8S rRNA, LSU-rRNA)"/>
    <property type="evidence" value="ECO:0007669"/>
    <property type="project" value="TreeGrafter"/>
</dbReference>
<keyword evidence="2" id="KW-0677">Repeat</keyword>
<reference evidence="6" key="1">
    <citation type="submission" date="2020-07" db="EMBL/GenBank/DDBJ databases">
        <title>Draft Genome Sequence of a Deep-Sea Yeast, Naganishia (Cryptococcus) liquefaciens strain N6.</title>
        <authorList>
            <person name="Han Y.W."/>
            <person name="Kajitani R."/>
            <person name="Morimoto H."/>
            <person name="Parhat M."/>
            <person name="Tsubouchi H."/>
            <person name="Bakenova O."/>
            <person name="Ogata M."/>
            <person name="Argunhan B."/>
            <person name="Aoki R."/>
            <person name="Kajiwara S."/>
            <person name="Itoh T."/>
            <person name="Iwasaki H."/>
        </authorList>
    </citation>
    <scope>NUCLEOTIDE SEQUENCE</scope>
    <source>
        <strain evidence="6">N6</strain>
    </source>
</reference>
<dbReference type="EMBL" id="BLZA01000013">
    <property type="protein sequence ID" value="GHJ85573.1"/>
    <property type="molecule type" value="Genomic_DNA"/>
</dbReference>
<dbReference type="GO" id="GO:0030686">
    <property type="term" value="C:90S preribosome"/>
    <property type="evidence" value="ECO:0007669"/>
    <property type="project" value="TreeGrafter"/>
</dbReference>
<dbReference type="InterPro" id="IPR016024">
    <property type="entry name" value="ARM-type_fold"/>
</dbReference>
<evidence type="ECO:0000256" key="3">
    <source>
        <dbReference type="ARBA" id="ARBA00030932"/>
    </source>
</evidence>
<accession>A0A8H3TR15</accession>